<dbReference type="GO" id="GO:0071949">
    <property type="term" value="F:FAD binding"/>
    <property type="evidence" value="ECO:0007669"/>
    <property type="project" value="TreeGrafter"/>
</dbReference>
<gene>
    <name evidence="8" type="ORF">LMUR_14679</name>
</gene>
<feature type="site" description="Electron transfer via tryptophanyl radical" evidence="5">
    <location>
        <position position="290"/>
    </location>
</feature>
<feature type="site" description="Electron transfer via tryptophanyl radical" evidence="5">
    <location>
        <position position="366"/>
    </location>
</feature>
<feature type="binding site" evidence="4">
    <location>
        <begin position="221"/>
        <end position="225"/>
    </location>
    <ligand>
        <name>FAD</name>
        <dbReference type="ChEBI" id="CHEBI:57692"/>
    </ligand>
</feature>
<keyword evidence="2 4" id="KW-0274">FAD</keyword>
<feature type="binding site" evidence="4">
    <location>
        <begin position="259"/>
        <end position="266"/>
    </location>
    <ligand>
        <name>FAD</name>
        <dbReference type="ChEBI" id="CHEBI:57692"/>
    </ligand>
</feature>
<dbReference type="Gene3D" id="1.10.579.10">
    <property type="entry name" value="DNA Cyclobutane Dipyrimidine Photolyase, subunit A, domain 3"/>
    <property type="match status" value="1"/>
</dbReference>
<organism evidence="8 9">
    <name type="scientific">Listeria grayi FSL F6-1183</name>
    <dbReference type="NCBI Taxonomy" id="1265827"/>
    <lineage>
        <taxon>Bacteria</taxon>
        <taxon>Bacillati</taxon>
        <taxon>Bacillota</taxon>
        <taxon>Bacilli</taxon>
        <taxon>Bacillales</taxon>
        <taxon>Listeriaceae</taxon>
        <taxon>Listeria</taxon>
    </lineage>
</organism>
<dbReference type="InterPro" id="IPR006050">
    <property type="entry name" value="DNA_photolyase_N"/>
</dbReference>
<dbReference type="GO" id="GO:0006950">
    <property type="term" value="P:response to stress"/>
    <property type="evidence" value="ECO:0007669"/>
    <property type="project" value="UniProtKB-ARBA"/>
</dbReference>
<dbReference type="Proteomes" id="UP000019251">
    <property type="component" value="Unassembled WGS sequence"/>
</dbReference>
<feature type="domain" description="Photolyase/cryptochrome alpha/beta" evidence="7">
    <location>
        <begin position="1"/>
        <end position="128"/>
    </location>
</feature>
<proteinExistence type="inferred from homology"/>
<dbReference type="GO" id="GO:0006139">
    <property type="term" value="P:nucleobase-containing compound metabolic process"/>
    <property type="evidence" value="ECO:0007669"/>
    <property type="project" value="UniProtKB-ARBA"/>
</dbReference>
<evidence type="ECO:0000256" key="2">
    <source>
        <dbReference type="ARBA" id="ARBA00022827"/>
    </source>
</evidence>
<dbReference type="InterPro" id="IPR005101">
    <property type="entry name" value="Cryptochr/Photolyase_FAD-bd"/>
</dbReference>
<reference evidence="8 9" key="1">
    <citation type="submission" date="2012-12" db="EMBL/GenBank/DDBJ databases">
        <title>Novel taxa of Listeriaceae from agricultural environments in the United States.</title>
        <authorList>
            <person name="den Bakker H.C."/>
            <person name="Allred A."/>
            <person name="Warchocki S."/>
            <person name="Wright E.M."/>
            <person name="Burrell A."/>
            <person name="Nightingale K.K."/>
            <person name="Kephart D."/>
            <person name="Wiedmann M."/>
        </authorList>
    </citation>
    <scope>NUCLEOTIDE SEQUENCE [LARGE SCALE GENOMIC DNA]</scope>
    <source>
        <strain evidence="8 9">FSL F6-1183</strain>
    </source>
</reference>
<dbReference type="InterPro" id="IPR014729">
    <property type="entry name" value="Rossmann-like_a/b/a_fold"/>
</dbReference>
<evidence type="ECO:0000256" key="4">
    <source>
        <dbReference type="PIRSR" id="PIRSR602081-1"/>
    </source>
</evidence>
<dbReference type="Pfam" id="PF03441">
    <property type="entry name" value="FAD_binding_7"/>
    <property type="match status" value="1"/>
</dbReference>
<dbReference type="InterPro" id="IPR036134">
    <property type="entry name" value="Crypto/Photolyase_FAD-like_sf"/>
</dbReference>
<dbReference type="PANTHER" id="PTHR11455:SF9">
    <property type="entry name" value="CRYPTOCHROME CIRCADIAN CLOCK 5 ISOFORM X1"/>
    <property type="match status" value="1"/>
</dbReference>
<dbReference type="GO" id="GO:0009416">
    <property type="term" value="P:response to light stimulus"/>
    <property type="evidence" value="ECO:0007669"/>
    <property type="project" value="TreeGrafter"/>
</dbReference>
<comment type="cofactor">
    <cofactor evidence="4">
        <name>FAD</name>
        <dbReference type="ChEBI" id="CHEBI:57692"/>
    </cofactor>
    <text evidence="4">Binds 1 FAD per subunit.</text>
</comment>
<dbReference type="Pfam" id="PF00875">
    <property type="entry name" value="DNA_photolyase"/>
    <property type="match status" value="1"/>
</dbReference>
<keyword evidence="8" id="KW-0456">Lyase</keyword>
<dbReference type="AlphaFoldDB" id="A0A829R2K0"/>
<evidence type="ECO:0000256" key="6">
    <source>
        <dbReference type="RuleBase" id="RU004182"/>
    </source>
</evidence>
<dbReference type="InterPro" id="IPR002081">
    <property type="entry name" value="Cryptochrome/DNA_photolyase_1"/>
</dbReference>
<feature type="site" description="Electron transfer via tryptophanyl radical" evidence="5">
    <location>
        <position position="343"/>
    </location>
</feature>
<dbReference type="Gene3D" id="3.40.50.620">
    <property type="entry name" value="HUPs"/>
    <property type="match status" value="1"/>
</dbReference>
<dbReference type="EMBL" id="AODG01000021">
    <property type="protein sequence ID" value="EUJ25841.1"/>
    <property type="molecule type" value="Genomic_DNA"/>
</dbReference>
<evidence type="ECO:0000313" key="8">
    <source>
        <dbReference type="EMBL" id="EUJ25841.1"/>
    </source>
</evidence>
<protein>
    <submittedName>
        <fullName evidence="8">Deoxyribodipyrimidine photolyase</fullName>
    </submittedName>
</protein>
<dbReference type="InterPro" id="IPR018394">
    <property type="entry name" value="DNA_photolyase_1_CS_C"/>
</dbReference>
<evidence type="ECO:0000256" key="1">
    <source>
        <dbReference type="ARBA" id="ARBA00022630"/>
    </source>
</evidence>
<dbReference type="PRINTS" id="PR00147">
    <property type="entry name" value="DNAPHOTLYASE"/>
</dbReference>
<dbReference type="InterPro" id="IPR036155">
    <property type="entry name" value="Crypto/Photolyase_N_sf"/>
</dbReference>
<dbReference type="Gene3D" id="1.25.40.80">
    <property type="match status" value="1"/>
</dbReference>
<dbReference type="PANTHER" id="PTHR11455">
    <property type="entry name" value="CRYPTOCHROME"/>
    <property type="match status" value="1"/>
</dbReference>
<comment type="caution">
    <text evidence="8">The sequence shown here is derived from an EMBL/GenBank/DDBJ whole genome shotgun (WGS) entry which is preliminary data.</text>
</comment>
<sequence length="457" mass="53768">MQLGVLLNRVFRTKHNPLFSYVEQNRSKIDACYFIIPLEDLKGASERKKAFYFGTVNQFLTELAKYEIRPFLVTYEKLSEFCQKQKIDTILMAGDIMSYHQEEYDIRHQREKLTAAGLKIKTIRVQHYFHPRATFKNGDEPYKVFTPFYKANRPHVTIQKPAAYSLKQLSEIAVTGTGHLDHSYPDDGLSEEQAAANWQTFLKESIEAYETNREVLAEIKTSWLSVYLAYGLIDIQQIFNQLLDQREANEKNYEAFIRELLFREFYYVLMVTYPEMATQSFKPNYRQIEWSLNKANFERWKKGETGYPIVDAAMQELNQTGYMHNRMRMVVSQFLTKDLFIDWRWGEDYFRSQLIDYDNASNVNGWQWSASTGTDAVPYFRMFNPIRQSERFDQDGAYIKQYLPIFKAVPAAYLHDTEKNKAKLATECDIELGKTYPAPIVDHKQSRQAVMEKLGRR</sequence>
<dbReference type="SUPFAM" id="SSF52425">
    <property type="entry name" value="Cryptochrome/photolyase, N-terminal domain"/>
    <property type="match status" value="1"/>
</dbReference>
<keyword evidence="1 4" id="KW-0285">Flavoprotein</keyword>
<feature type="binding site" evidence="4">
    <location>
        <position position="209"/>
    </location>
    <ligand>
        <name>FAD</name>
        <dbReference type="ChEBI" id="CHEBI:57692"/>
    </ligand>
</feature>
<comment type="similarity">
    <text evidence="6">Belongs to the DNA photolyase family.</text>
</comment>
<dbReference type="SUPFAM" id="SSF48173">
    <property type="entry name" value="Cryptochrome/photolyase FAD-binding domain"/>
    <property type="match status" value="1"/>
</dbReference>
<dbReference type="PROSITE" id="PS00691">
    <property type="entry name" value="DNA_PHOTOLYASES_1_2"/>
    <property type="match status" value="1"/>
</dbReference>
<feature type="binding site" evidence="4">
    <location>
        <position position="256"/>
    </location>
    <ligand>
        <name>FAD</name>
        <dbReference type="ChEBI" id="CHEBI:57692"/>
    </ligand>
</feature>
<dbReference type="GO" id="GO:0003904">
    <property type="term" value="F:deoxyribodipyrimidine photo-lyase activity"/>
    <property type="evidence" value="ECO:0007669"/>
    <property type="project" value="TreeGrafter"/>
</dbReference>
<evidence type="ECO:0000256" key="5">
    <source>
        <dbReference type="PIRSR" id="PIRSR602081-2"/>
    </source>
</evidence>
<name>A0A829R2K0_LISGR</name>
<keyword evidence="3 6" id="KW-0157">Chromophore</keyword>
<accession>A0A829R2K0</accession>
<dbReference type="RefSeq" id="WP_036108367.1">
    <property type="nucleotide sequence ID" value="NZ_AODG01000021.1"/>
</dbReference>
<dbReference type="PROSITE" id="PS51645">
    <property type="entry name" value="PHR_CRY_ALPHA_BETA"/>
    <property type="match status" value="1"/>
</dbReference>
<dbReference type="GO" id="GO:0003677">
    <property type="term" value="F:DNA binding"/>
    <property type="evidence" value="ECO:0007669"/>
    <property type="project" value="TreeGrafter"/>
</dbReference>
<evidence type="ECO:0000256" key="3">
    <source>
        <dbReference type="ARBA" id="ARBA00022991"/>
    </source>
</evidence>
<feature type="binding site" evidence="4">
    <location>
        <begin position="356"/>
        <end position="358"/>
    </location>
    <ligand>
        <name>FAD</name>
        <dbReference type="ChEBI" id="CHEBI:57692"/>
    </ligand>
</feature>
<evidence type="ECO:0000313" key="9">
    <source>
        <dbReference type="Proteomes" id="UP000019251"/>
    </source>
</evidence>
<evidence type="ECO:0000259" key="7">
    <source>
        <dbReference type="PROSITE" id="PS51645"/>
    </source>
</evidence>